<organism evidence="4 5">
    <name type="scientific">Orchesella dallaii</name>
    <dbReference type="NCBI Taxonomy" id="48710"/>
    <lineage>
        <taxon>Eukaryota</taxon>
        <taxon>Metazoa</taxon>
        <taxon>Ecdysozoa</taxon>
        <taxon>Arthropoda</taxon>
        <taxon>Hexapoda</taxon>
        <taxon>Collembola</taxon>
        <taxon>Entomobryomorpha</taxon>
        <taxon>Entomobryoidea</taxon>
        <taxon>Orchesellidae</taxon>
        <taxon>Orchesellinae</taxon>
        <taxon>Orchesella</taxon>
    </lineage>
</organism>
<dbReference type="PROSITE" id="PS50158">
    <property type="entry name" value="ZF_CCHC"/>
    <property type="match status" value="1"/>
</dbReference>
<dbReference type="Proteomes" id="UP001642540">
    <property type="component" value="Unassembled WGS sequence"/>
</dbReference>
<accession>A0ABP1RQF3</accession>
<evidence type="ECO:0000313" key="4">
    <source>
        <dbReference type="EMBL" id="CAL8133173.1"/>
    </source>
</evidence>
<feature type="compositionally biased region" description="Basic and acidic residues" evidence="2">
    <location>
        <begin position="248"/>
        <end position="273"/>
    </location>
</feature>
<keyword evidence="1" id="KW-0479">Metal-binding</keyword>
<feature type="region of interest" description="Disordered" evidence="2">
    <location>
        <begin position="220"/>
        <end position="321"/>
    </location>
</feature>
<comment type="caution">
    <text evidence="4">The sequence shown here is derived from an EMBL/GenBank/DDBJ whole genome shotgun (WGS) entry which is preliminary data.</text>
</comment>
<dbReference type="InterPro" id="IPR001878">
    <property type="entry name" value="Znf_CCHC"/>
</dbReference>
<dbReference type="SMART" id="SM00343">
    <property type="entry name" value="ZnF_C2HC"/>
    <property type="match status" value="1"/>
</dbReference>
<protein>
    <recommendedName>
        <fullName evidence="3">CCHC-type domain-containing protein</fullName>
    </recommendedName>
</protein>
<proteinExistence type="predicted"/>
<evidence type="ECO:0000256" key="2">
    <source>
        <dbReference type="SAM" id="MobiDB-lite"/>
    </source>
</evidence>
<evidence type="ECO:0000313" key="5">
    <source>
        <dbReference type="Proteomes" id="UP001642540"/>
    </source>
</evidence>
<evidence type="ECO:0000259" key="3">
    <source>
        <dbReference type="PROSITE" id="PS50158"/>
    </source>
</evidence>
<keyword evidence="1" id="KW-0863">Zinc-finger</keyword>
<feature type="domain" description="CCHC-type" evidence="3">
    <location>
        <begin position="357"/>
        <end position="372"/>
    </location>
</feature>
<sequence>MPKYWHNGNTNFFRDFFIHKLVLVFSYIDVLASTLDTPVDFSLYAVEFLFIVVTPAAAFLREVLALVSSAANQPEDEEPETANLAVFPACRVTYPDMLPIRFVQAQEIMQNMTVGLILSSFGSDHPNGCGIEFPCVQCMTRDRHSLPSDIPSINVRDAIMGPNYRAHLPCVIYKTQPLSSTELFNLNGAFPTISNRVADTTVPESSSPLIPVTPPPILCTICQDEPSTSANQPIVHEQGPQENSDQPNARDDNPPVTEVDKANAHPHSPERFPRGPFPPPNPSQRGGRQTHRPRNQNQNRRSINPNQTRQPSTFSHGGTHQHLQPMCMQQYSHLVCLHCLCQSHPADGRTRRPSSNCFECGAPRHYARQCPNSTGNRARRNQHILRRLNALSFLKTTFTCNAKI</sequence>
<name>A0ABP1RQF3_9HEXA</name>
<dbReference type="EMBL" id="CAXLJM020000096">
    <property type="protein sequence ID" value="CAL8133173.1"/>
    <property type="molecule type" value="Genomic_DNA"/>
</dbReference>
<reference evidence="4 5" key="1">
    <citation type="submission" date="2024-08" db="EMBL/GenBank/DDBJ databases">
        <authorList>
            <person name="Cucini C."/>
            <person name="Frati F."/>
        </authorList>
    </citation>
    <scope>NUCLEOTIDE SEQUENCE [LARGE SCALE GENOMIC DNA]</scope>
</reference>
<dbReference type="Gene3D" id="4.10.60.10">
    <property type="entry name" value="Zinc finger, CCHC-type"/>
    <property type="match status" value="1"/>
</dbReference>
<evidence type="ECO:0000256" key="1">
    <source>
        <dbReference type="PROSITE-ProRule" id="PRU00047"/>
    </source>
</evidence>
<keyword evidence="1" id="KW-0862">Zinc</keyword>
<gene>
    <name evidence="4" type="ORF">ODALV1_LOCUS24944</name>
</gene>
<keyword evidence="5" id="KW-1185">Reference proteome</keyword>
<feature type="compositionally biased region" description="Polar residues" evidence="2">
    <location>
        <begin position="295"/>
        <end position="321"/>
    </location>
</feature>